<feature type="transmembrane region" description="Helical" evidence="1">
    <location>
        <begin position="124"/>
        <end position="148"/>
    </location>
</feature>
<feature type="transmembrane region" description="Helical" evidence="1">
    <location>
        <begin position="59"/>
        <end position="80"/>
    </location>
</feature>
<dbReference type="AlphaFoldDB" id="W7E6D5"/>
<dbReference type="RefSeq" id="WP_051461819.1">
    <property type="nucleotide sequence ID" value="NZ_ATSX01000001.1"/>
</dbReference>
<keyword evidence="1" id="KW-0472">Membrane</keyword>
<evidence type="ECO:0000313" key="2">
    <source>
        <dbReference type="EMBL" id="EUK18666.1"/>
    </source>
</evidence>
<feature type="transmembrane region" description="Helical" evidence="1">
    <location>
        <begin position="92"/>
        <end position="112"/>
    </location>
</feature>
<dbReference type="eggNOG" id="COG3152">
    <property type="taxonomic scope" value="Bacteria"/>
</dbReference>
<feature type="transmembrane region" description="Helical" evidence="1">
    <location>
        <begin position="30"/>
        <end position="47"/>
    </location>
</feature>
<reference evidence="2 3" key="1">
    <citation type="journal article" date="2014" name="Genome Announc.">
        <title>Draft Genome Sequence of Commensalibacter papalotli MX01, a Symbiont Identified from the Guts of Overwintering Monarch Butterflies.</title>
        <authorList>
            <person name="Servin-Garciduenas L.E."/>
            <person name="Sanchez-Quinto A."/>
            <person name="Martinez-Romero E."/>
        </authorList>
    </citation>
    <scope>NUCLEOTIDE SEQUENCE [LARGE SCALE GENOMIC DNA]</scope>
    <source>
        <strain evidence="3">MX-MONARCH01</strain>
    </source>
</reference>
<evidence type="ECO:0000256" key="1">
    <source>
        <dbReference type="SAM" id="Phobius"/>
    </source>
</evidence>
<dbReference type="OrthoDB" id="9812349at2"/>
<evidence type="ECO:0008006" key="4">
    <source>
        <dbReference type="Google" id="ProtNLM"/>
    </source>
</evidence>
<dbReference type="PANTHER" id="PTHR34980">
    <property type="entry name" value="INNER MEMBRANE PROTEIN-RELATED-RELATED"/>
    <property type="match status" value="1"/>
</dbReference>
<sequence length="169" mass="20252">MFYIKNIFNEYYYTLSRWKDYKSRSPRRECWIFNCINIVCYFVLLQLRDTITQQNVFNIFMGITYIYVLFILIPSIPLVIRRLHDLGFSGKWYFLYLFAYIVDDFFLDGGIYEDLFSQSTDFTYRIILLFVILIIYSIFIIIFIATFFCPGNQGRNKYGSALSALSKNN</sequence>
<protein>
    <recommendedName>
        <fullName evidence="4">DUF805 domain-containing protein</fullName>
    </recommendedName>
</protein>
<dbReference type="PANTHER" id="PTHR34980:SF2">
    <property type="entry name" value="INNER MEMBRANE PROTEIN YHAH-RELATED"/>
    <property type="match status" value="1"/>
</dbReference>
<proteinExistence type="predicted"/>
<name>W7E6D5_9PROT</name>
<evidence type="ECO:0000313" key="3">
    <source>
        <dbReference type="Proteomes" id="UP000019250"/>
    </source>
</evidence>
<dbReference type="GO" id="GO:0005886">
    <property type="term" value="C:plasma membrane"/>
    <property type="evidence" value="ECO:0007669"/>
    <property type="project" value="TreeGrafter"/>
</dbReference>
<keyword evidence="1" id="KW-1133">Transmembrane helix</keyword>
<dbReference type="STRING" id="1208583.COMX_02920"/>
<accession>W7E6D5</accession>
<keyword evidence="3" id="KW-1185">Reference proteome</keyword>
<dbReference type="InterPro" id="IPR008523">
    <property type="entry name" value="DUF805"/>
</dbReference>
<keyword evidence="1" id="KW-0812">Transmembrane</keyword>
<dbReference type="Pfam" id="PF05656">
    <property type="entry name" value="DUF805"/>
    <property type="match status" value="1"/>
</dbReference>
<dbReference type="EMBL" id="ATSX01000001">
    <property type="protein sequence ID" value="EUK18666.1"/>
    <property type="molecule type" value="Genomic_DNA"/>
</dbReference>
<gene>
    <name evidence="2" type="ORF">COMX_02920</name>
</gene>
<organism evidence="2 3">
    <name type="scientific">Commensalibacter papalotli</name>
    <name type="common">ex Servin-Garciduenas et al. 2014</name>
    <dbReference type="NCBI Taxonomy" id="1208583"/>
    <lineage>
        <taxon>Bacteria</taxon>
        <taxon>Pseudomonadati</taxon>
        <taxon>Pseudomonadota</taxon>
        <taxon>Alphaproteobacteria</taxon>
        <taxon>Acetobacterales</taxon>
        <taxon>Acetobacteraceae</taxon>
    </lineage>
</organism>
<comment type="caution">
    <text evidence="2">The sequence shown here is derived from an EMBL/GenBank/DDBJ whole genome shotgun (WGS) entry which is preliminary data.</text>
</comment>
<dbReference type="Proteomes" id="UP000019250">
    <property type="component" value="Unassembled WGS sequence"/>
</dbReference>